<dbReference type="PANTHER" id="PTHR37743:SF1">
    <property type="entry name" value="ARM REPEAT SUPERFAMILY PROTEIN"/>
    <property type="match status" value="1"/>
</dbReference>
<dbReference type="Proteomes" id="UP001634393">
    <property type="component" value="Unassembled WGS sequence"/>
</dbReference>
<comment type="caution">
    <text evidence="2">The sequence shown here is derived from an EMBL/GenBank/DDBJ whole genome shotgun (WGS) entry which is preliminary data.</text>
</comment>
<dbReference type="SUPFAM" id="SSF48371">
    <property type="entry name" value="ARM repeat"/>
    <property type="match status" value="1"/>
</dbReference>
<proteinExistence type="predicted"/>
<dbReference type="Gene3D" id="1.25.10.10">
    <property type="entry name" value="Leucine-rich Repeat Variant"/>
    <property type="match status" value="2"/>
</dbReference>
<sequence length="1096" mass="122293">MELEEEQQSFGQSTLPISESLSGSGPMVSATVGRVMTTLLDAKPKKLADAISRLHTPPKIAPFTVSLEQSLWFLHKYIGEAEEKDEHLDQVLVPMIQHSLKMKKAKQGNQSMILLNWLFQDELLFQAIVRNLAGIISRRDDRYIALGWCIMGRSLIEYEDADNKLETSGIRKKYGMILKIFCSCVTHLTYIICKGSNMQEGFELPTRLAVAASDFILSLMVALSKKDLASDNITKKPKSVSINAKSQPGTLVQAATSDKQVNTLRQASELPSGLELKSLVWNNLDALIILVKKITAWSRKSRSLHAKGSDRILKWLQAMKQDYGVLQNEADSQMWKTGSLVLSSCWKHYGVLLHLEDYKFSLQYKELLDQYLSGIKFYADDQAEEPNMNKDSRSETINFFLNCLLLLLGRLNHQQFDNAVTEFGSRLSQVLMSQLRCADEEVIDGAISMFKAVIFRTNHILSKSSLGEIRQMDAVLPLLLNLLDERDAAAKAVVKLLAEYCSICSDSKCLHEVLKRIDSKNVAQRRNAVDVVANLVYVSSGSDNGLPQAIWQDVANHLLGCLGDEDQIIQNQAASLIPIIEPPLVLPALVGLSYSTHERVQLSASTSLLALLINHKQKPEILCMLLDTLSNLCQNPDSCTPAGVKEGKTLDARLLKLLSEWAKNVEDWNVIVGPLVDKMLAEPSNAVIVRFLSHISEYLAAAADLVFHRLILYMRELKEIDECIPGWRQDPDANSDSMKQEHCLFSRLSPLLIIRLLPLRVFDDINSPLVYGEFPRNSSANEDGQFCNEGIGCISAFLINRALSKSEFEDVRKLAAELCGRIHPKVLIPIVSTELETAAKAKDVLKIKVCLFSFCTSLMVRGSDAYRHPDVIRIRKTIQNILSWKSVDNDEISKAQHGCMDCLALMLCIELQTPELSKGSNLGNTSGDDIFRGSVLVYVINQLTDDEKIISFRICMANVLISACQKISGTGKKLFVKKILPRLFRSFEVMVDPVIRAACIQVLFSVAYHLKSFIFPYSNDLLNVALKSLGEGSSQKERMNGAKLLMSLMASEEEVIESISPGLLQARTLLQNLSSKDPSSDVRQMCQQLLLCMTSQ</sequence>
<accession>A0ABD3S5Y1</accession>
<gene>
    <name evidence="2" type="ORF">ACJIZ3_005725</name>
</gene>
<dbReference type="PANTHER" id="PTHR37743">
    <property type="entry name" value="ARM REPEAT SUPERFAMILY PROTEIN"/>
    <property type="match status" value="1"/>
</dbReference>
<evidence type="ECO:0000313" key="2">
    <source>
        <dbReference type="EMBL" id="KAL3819820.1"/>
    </source>
</evidence>
<dbReference type="EMBL" id="JBJXBP010000007">
    <property type="protein sequence ID" value="KAL3819820.1"/>
    <property type="molecule type" value="Genomic_DNA"/>
</dbReference>
<protein>
    <recommendedName>
        <fullName evidence="4">ARM repeat superfamily protein</fullName>
    </recommendedName>
</protein>
<reference evidence="2 3" key="1">
    <citation type="submission" date="2024-12" db="EMBL/GenBank/DDBJ databases">
        <title>The unique morphological basis and parallel evolutionary history of personate flowers in Penstemon.</title>
        <authorList>
            <person name="Depatie T.H."/>
            <person name="Wessinger C.A."/>
        </authorList>
    </citation>
    <scope>NUCLEOTIDE SEQUENCE [LARGE SCALE GENOMIC DNA]</scope>
    <source>
        <strain evidence="2">WTNN_2</strain>
        <tissue evidence="2">Leaf</tissue>
    </source>
</reference>
<dbReference type="InterPro" id="IPR016024">
    <property type="entry name" value="ARM-type_fold"/>
</dbReference>
<dbReference type="AlphaFoldDB" id="A0ABD3S5Y1"/>
<keyword evidence="3" id="KW-1185">Reference proteome</keyword>
<evidence type="ECO:0000256" key="1">
    <source>
        <dbReference type="SAM" id="MobiDB-lite"/>
    </source>
</evidence>
<dbReference type="InterPro" id="IPR011989">
    <property type="entry name" value="ARM-like"/>
</dbReference>
<feature type="region of interest" description="Disordered" evidence="1">
    <location>
        <begin position="1"/>
        <end position="26"/>
    </location>
</feature>
<evidence type="ECO:0000313" key="3">
    <source>
        <dbReference type="Proteomes" id="UP001634393"/>
    </source>
</evidence>
<organism evidence="2 3">
    <name type="scientific">Penstemon smallii</name>
    <dbReference type="NCBI Taxonomy" id="265156"/>
    <lineage>
        <taxon>Eukaryota</taxon>
        <taxon>Viridiplantae</taxon>
        <taxon>Streptophyta</taxon>
        <taxon>Embryophyta</taxon>
        <taxon>Tracheophyta</taxon>
        <taxon>Spermatophyta</taxon>
        <taxon>Magnoliopsida</taxon>
        <taxon>eudicotyledons</taxon>
        <taxon>Gunneridae</taxon>
        <taxon>Pentapetalae</taxon>
        <taxon>asterids</taxon>
        <taxon>lamiids</taxon>
        <taxon>Lamiales</taxon>
        <taxon>Plantaginaceae</taxon>
        <taxon>Cheloneae</taxon>
        <taxon>Penstemon</taxon>
    </lineage>
</organism>
<evidence type="ECO:0008006" key="4">
    <source>
        <dbReference type="Google" id="ProtNLM"/>
    </source>
</evidence>
<feature type="compositionally biased region" description="Polar residues" evidence="1">
    <location>
        <begin position="8"/>
        <end position="23"/>
    </location>
</feature>
<name>A0ABD3S5Y1_9LAMI</name>